<dbReference type="EMBL" id="JBHFFA010000007">
    <property type="protein sequence ID" value="KAL2613055.1"/>
    <property type="molecule type" value="Genomic_DNA"/>
</dbReference>
<protein>
    <submittedName>
        <fullName evidence="1">Uncharacterized protein</fullName>
    </submittedName>
</protein>
<evidence type="ECO:0000313" key="2">
    <source>
        <dbReference type="Proteomes" id="UP001605036"/>
    </source>
</evidence>
<accession>A0ABD1XVS9</accession>
<reference evidence="1 2" key="1">
    <citation type="submission" date="2024-09" db="EMBL/GenBank/DDBJ databases">
        <title>Chromosome-scale assembly of Riccia fluitans.</title>
        <authorList>
            <person name="Paukszto L."/>
            <person name="Sawicki J."/>
            <person name="Karawczyk K."/>
            <person name="Piernik-Szablinska J."/>
            <person name="Szczecinska M."/>
            <person name="Mazdziarz M."/>
        </authorList>
    </citation>
    <scope>NUCLEOTIDE SEQUENCE [LARGE SCALE GENOMIC DNA]</scope>
    <source>
        <strain evidence="1">Rf_01</strain>
        <tissue evidence="1">Aerial parts of the thallus</tissue>
    </source>
</reference>
<sequence length="334" mass="36921">MRRLSLSPLRWYGMSICVRSGEYTCHLGESNVERAGVALARTRPHTRMIWPSGHGVHSAEPSHPMATIPLLMSGLPQQALTWTLHSRACIVVRIEAGLGRKATRLPRSRYGRATEGISIWSPTWRHSQAARTTGNIPSEPTKLEARDEACSKPIQSAYCGSTDTSDIANNHTIAGNGGIHDPIWKQETEWIGFDKAEVRRRSAIALTLGRGLEHTHRSYLKNHRSVAPNRRKGARFLGVSVLFHFGRHEVLCLHSENPHRHRTDSSIGKSAEIPNTRALDTERRVPGLFPLGASVRVLAWVADLIIGSRGFGSFLVNAPLDASSFHHSLGSRLC</sequence>
<gene>
    <name evidence="1" type="ORF">R1flu_024747</name>
</gene>
<dbReference type="AlphaFoldDB" id="A0ABD1XVS9"/>
<keyword evidence="2" id="KW-1185">Reference proteome</keyword>
<name>A0ABD1XVS9_9MARC</name>
<proteinExistence type="predicted"/>
<organism evidence="1 2">
    <name type="scientific">Riccia fluitans</name>
    <dbReference type="NCBI Taxonomy" id="41844"/>
    <lineage>
        <taxon>Eukaryota</taxon>
        <taxon>Viridiplantae</taxon>
        <taxon>Streptophyta</taxon>
        <taxon>Embryophyta</taxon>
        <taxon>Marchantiophyta</taxon>
        <taxon>Marchantiopsida</taxon>
        <taxon>Marchantiidae</taxon>
        <taxon>Marchantiales</taxon>
        <taxon>Ricciaceae</taxon>
        <taxon>Riccia</taxon>
    </lineage>
</organism>
<evidence type="ECO:0000313" key="1">
    <source>
        <dbReference type="EMBL" id="KAL2613055.1"/>
    </source>
</evidence>
<comment type="caution">
    <text evidence="1">The sequence shown here is derived from an EMBL/GenBank/DDBJ whole genome shotgun (WGS) entry which is preliminary data.</text>
</comment>
<dbReference type="Proteomes" id="UP001605036">
    <property type="component" value="Unassembled WGS sequence"/>
</dbReference>